<evidence type="ECO:0000256" key="12">
    <source>
        <dbReference type="ARBA" id="ARBA00034617"/>
    </source>
</evidence>
<keyword evidence="6 15" id="KW-0347">Helicase</keyword>
<dbReference type="InterPro" id="IPR011545">
    <property type="entry name" value="DEAD/DEAH_box_helicase_dom"/>
</dbReference>
<dbReference type="InterPro" id="IPR014001">
    <property type="entry name" value="Helicase_ATP-bd"/>
</dbReference>
<dbReference type="Gene3D" id="3.40.50.300">
    <property type="entry name" value="P-loop containing nucleotide triphosphate hydrolases"/>
    <property type="match status" value="2"/>
</dbReference>
<gene>
    <name evidence="19" type="ORF">SAMN04487792_0684</name>
</gene>
<dbReference type="PROSITE" id="PS51192">
    <property type="entry name" value="HELICASE_ATP_BIND_1"/>
    <property type="match status" value="1"/>
</dbReference>
<evidence type="ECO:0000256" key="15">
    <source>
        <dbReference type="RuleBase" id="RU363016"/>
    </source>
</evidence>
<evidence type="ECO:0000259" key="17">
    <source>
        <dbReference type="PROSITE" id="PS51192"/>
    </source>
</evidence>
<dbReference type="AlphaFoldDB" id="A0A1I1S2D2"/>
<dbReference type="InterPro" id="IPR012340">
    <property type="entry name" value="NA-bd_OB-fold"/>
</dbReference>
<dbReference type="GO" id="GO:0006281">
    <property type="term" value="P:DNA repair"/>
    <property type="evidence" value="ECO:0007669"/>
    <property type="project" value="UniProtKB-UniRule"/>
</dbReference>
<dbReference type="Gene3D" id="2.40.50.140">
    <property type="entry name" value="Nucleic acid-binding proteins"/>
    <property type="match status" value="1"/>
</dbReference>
<dbReference type="Pfam" id="PF17191">
    <property type="entry name" value="RecG_wedge"/>
    <property type="match status" value="1"/>
</dbReference>
<keyword evidence="3 15" id="KW-0547">Nucleotide-binding</keyword>
<dbReference type="Pfam" id="PF19833">
    <property type="entry name" value="RecG_dom3_C"/>
    <property type="match status" value="1"/>
</dbReference>
<evidence type="ECO:0000313" key="19">
    <source>
        <dbReference type="EMBL" id="SFD40696.1"/>
    </source>
</evidence>
<accession>A0A1I1S2D2</accession>
<evidence type="ECO:0000256" key="5">
    <source>
        <dbReference type="ARBA" id="ARBA00022801"/>
    </source>
</evidence>
<evidence type="ECO:0000256" key="11">
    <source>
        <dbReference type="ARBA" id="ARBA00023235"/>
    </source>
</evidence>
<evidence type="ECO:0000256" key="14">
    <source>
        <dbReference type="ARBA" id="ARBA00048988"/>
    </source>
</evidence>
<dbReference type="PANTHER" id="PTHR47964:SF1">
    <property type="entry name" value="ATP-DEPENDENT DNA HELICASE HOMOLOG RECG, CHLOROPLASTIC"/>
    <property type="match status" value="1"/>
</dbReference>
<keyword evidence="4 15" id="KW-0227">DNA damage</keyword>
<keyword evidence="8" id="KW-0238">DNA-binding</keyword>
<dbReference type="Pfam" id="PF00271">
    <property type="entry name" value="Helicase_C"/>
    <property type="match status" value="1"/>
</dbReference>
<dbReference type="CDD" id="cd04488">
    <property type="entry name" value="RecG_wedge_OBF"/>
    <property type="match status" value="1"/>
</dbReference>
<keyword evidence="9 15" id="KW-0233">DNA recombination</keyword>
<dbReference type="STRING" id="1505723.SAMN04487792_0684"/>
<organism evidence="19 20">
    <name type="scientific">Lactobacillus bombicola</name>
    <dbReference type="NCBI Taxonomy" id="1505723"/>
    <lineage>
        <taxon>Bacteria</taxon>
        <taxon>Bacillati</taxon>
        <taxon>Bacillota</taxon>
        <taxon>Bacilli</taxon>
        <taxon>Lactobacillales</taxon>
        <taxon>Lactobacillaceae</taxon>
        <taxon>Lactobacillus</taxon>
    </lineage>
</organism>
<dbReference type="SUPFAM" id="SSF52540">
    <property type="entry name" value="P-loop containing nucleoside triphosphate hydrolases"/>
    <property type="match status" value="2"/>
</dbReference>
<dbReference type="InterPro" id="IPR033454">
    <property type="entry name" value="RecG_wedge"/>
</dbReference>
<dbReference type="SMART" id="SM00490">
    <property type="entry name" value="HELICc"/>
    <property type="match status" value="1"/>
</dbReference>
<dbReference type="Pfam" id="PF00270">
    <property type="entry name" value="DEAD"/>
    <property type="match status" value="1"/>
</dbReference>
<dbReference type="Proteomes" id="UP000199599">
    <property type="component" value="Unassembled WGS sequence"/>
</dbReference>
<sequence>MDASKVFAPVTDLKGVGTKTAAILGSLGIYSIYDLLFYFPFRYDELQTIPLDQIMDGQKVMLKGIVATEAFVSRFGYKKSRLSFKLMIDHDVVMVNFFNQPWLKEKIVIGQEVAIYGKYNLAKQSLSAFKFVAAKANDSGMAPIYSVNRHLRQKKLTDLIDLAIADFLPEIGDVVPSAIRKKYRLLDEQEIIVKMHHPKNGKEAMIAKRSAIFREFFIFEMELAFLNNFNAKSIGFAKKYDLTEVTKLNSMLPFELSADQKQVINEIFADLHSNRQMNRLLQGDVGSGKTIVAVYVMFAAVTAGYQVALMVPTEILATQHFKKIDELLSPFGIKTALLTGTTKTLERREIYKELADGTLNIVVGTHAIIQAKVIFKKLGLVIIDEQHRFGVGQRQTLINKGDRPDVLTMTATPIPRTLALTIYGNTAISEIRHLPAGRKQIISVWKTSSQINDVYKLMQKQLNQGFQIYAVTPLITESESLDLKTAEQLFEKLSHDFPKQKVVLLHGQMPGAKKDEIMMAFAAGEIDILVATSVIEVGVDVANANMMIIYNADRFGMSQLHQLRGRIGRGKTQSYCVFLADPKTEIGKTRMQTVSATTDGFKLAKADLKMRGAGDLFGKAQSGLPEFQVGNVVNNYETLVVAQQVARDVITQDPDLQQSIHKNLKQVLEYKQLQQERT</sequence>
<dbReference type="PANTHER" id="PTHR47964">
    <property type="entry name" value="ATP-DEPENDENT DNA HELICASE HOMOLOG RECG, CHLOROPLASTIC"/>
    <property type="match status" value="1"/>
</dbReference>
<proteinExistence type="inferred from homology"/>
<keyword evidence="11" id="KW-0413">Isomerase</keyword>
<evidence type="ECO:0000256" key="10">
    <source>
        <dbReference type="ARBA" id="ARBA00023204"/>
    </source>
</evidence>
<evidence type="ECO:0000256" key="4">
    <source>
        <dbReference type="ARBA" id="ARBA00022763"/>
    </source>
</evidence>
<comment type="catalytic activity">
    <reaction evidence="14 15">
        <text>ATP + H2O = ADP + phosphate + H(+)</text>
        <dbReference type="Rhea" id="RHEA:13065"/>
        <dbReference type="ChEBI" id="CHEBI:15377"/>
        <dbReference type="ChEBI" id="CHEBI:15378"/>
        <dbReference type="ChEBI" id="CHEBI:30616"/>
        <dbReference type="ChEBI" id="CHEBI:43474"/>
        <dbReference type="ChEBI" id="CHEBI:456216"/>
        <dbReference type="EC" id="5.6.2.4"/>
    </reaction>
</comment>
<evidence type="ECO:0000256" key="7">
    <source>
        <dbReference type="ARBA" id="ARBA00022840"/>
    </source>
</evidence>
<dbReference type="InterPro" id="IPR045562">
    <property type="entry name" value="RecG_dom3_C"/>
</dbReference>
<dbReference type="NCBIfam" id="NF008165">
    <property type="entry name" value="PRK10917.1-3"/>
    <property type="match status" value="1"/>
</dbReference>
<keyword evidence="5 15" id="KW-0378">Hydrolase</keyword>
<dbReference type="EMBL" id="FOMN01000003">
    <property type="protein sequence ID" value="SFD40696.1"/>
    <property type="molecule type" value="Genomic_DNA"/>
</dbReference>
<dbReference type="RefSeq" id="WP_090092740.1">
    <property type="nucleotide sequence ID" value="NZ_CBCRVU010000003.1"/>
</dbReference>
<dbReference type="EC" id="5.6.2.4" evidence="13 15"/>
<reference evidence="20" key="1">
    <citation type="submission" date="2016-10" db="EMBL/GenBank/DDBJ databases">
        <authorList>
            <person name="Varghese N."/>
            <person name="Submissions S."/>
        </authorList>
    </citation>
    <scope>NUCLEOTIDE SEQUENCE [LARGE SCALE GENOMIC DNA]</scope>
    <source>
        <strain evidence="20">R-53102</strain>
    </source>
</reference>
<keyword evidence="16" id="KW-0472">Membrane</keyword>
<evidence type="ECO:0000313" key="20">
    <source>
        <dbReference type="Proteomes" id="UP000199599"/>
    </source>
</evidence>
<evidence type="ECO:0000256" key="8">
    <source>
        <dbReference type="ARBA" id="ARBA00023125"/>
    </source>
</evidence>
<evidence type="ECO:0000256" key="3">
    <source>
        <dbReference type="ARBA" id="ARBA00022741"/>
    </source>
</evidence>
<dbReference type="PROSITE" id="PS51194">
    <property type="entry name" value="HELICASE_CTER"/>
    <property type="match status" value="1"/>
</dbReference>
<comment type="catalytic activity">
    <reaction evidence="12 15">
        <text>Couples ATP hydrolysis with the unwinding of duplex DNA by translocating in the 3'-5' direction.</text>
        <dbReference type="EC" id="5.6.2.4"/>
    </reaction>
</comment>
<feature type="domain" description="Helicase ATP-binding" evidence="17">
    <location>
        <begin position="270"/>
        <end position="431"/>
    </location>
</feature>
<comment type="function">
    <text evidence="15">Plays a critical role in recombination and DNA repair. Helps process Holliday junction intermediates to mature products by catalyzing branch migration. Has replication fork regression activity, unwinds stalled or blocked replication forks to make a HJ that can be resolved. Has a DNA unwinding activity characteristic of a DNA helicase with 3'-5' polarity.</text>
</comment>
<evidence type="ECO:0000256" key="16">
    <source>
        <dbReference type="SAM" id="Phobius"/>
    </source>
</evidence>
<evidence type="ECO:0000256" key="1">
    <source>
        <dbReference type="ARBA" id="ARBA00007504"/>
    </source>
</evidence>
<dbReference type="NCBIfam" id="TIGR00643">
    <property type="entry name" value="recG"/>
    <property type="match status" value="1"/>
</dbReference>
<keyword evidence="16" id="KW-0812">Transmembrane</keyword>
<comment type="similarity">
    <text evidence="1 15">Belongs to the helicase family. RecG subfamily.</text>
</comment>
<feature type="transmembrane region" description="Helical" evidence="16">
    <location>
        <begin position="20"/>
        <end position="39"/>
    </location>
</feature>
<evidence type="ECO:0000256" key="13">
    <source>
        <dbReference type="ARBA" id="ARBA00034808"/>
    </source>
</evidence>
<dbReference type="GO" id="GO:0003677">
    <property type="term" value="F:DNA binding"/>
    <property type="evidence" value="ECO:0007669"/>
    <property type="project" value="UniProtKB-KW"/>
</dbReference>
<evidence type="ECO:0000256" key="9">
    <source>
        <dbReference type="ARBA" id="ARBA00023172"/>
    </source>
</evidence>
<dbReference type="GO" id="GO:0005524">
    <property type="term" value="F:ATP binding"/>
    <property type="evidence" value="ECO:0007669"/>
    <property type="project" value="UniProtKB-KW"/>
</dbReference>
<evidence type="ECO:0000256" key="2">
    <source>
        <dbReference type="ARBA" id="ARBA00017846"/>
    </source>
</evidence>
<dbReference type="GO" id="GO:0043138">
    <property type="term" value="F:3'-5' DNA helicase activity"/>
    <property type="evidence" value="ECO:0007669"/>
    <property type="project" value="UniProtKB-EC"/>
</dbReference>
<protein>
    <recommendedName>
        <fullName evidence="2 15">ATP-dependent DNA helicase RecG</fullName>
        <ecNumber evidence="13 15">5.6.2.4</ecNumber>
    </recommendedName>
</protein>
<feature type="domain" description="Helicase C-terminal" evidence="18">
    <location>
        <begin position="464"/>
        <end position="609"/>
    </location>
</feature>
<keyword evidence="7 15" id="KW-0067">ATP-binding</keyword>
<dbReference type="InterPro" id="IPR027417">
    <property type="entry name" value="P-loop_NTPase"/>
</dbReference>
<evidence type="ECO:0000259" key="18">
    <source>
        <dbReference type="PROSITE" id="PS51194"/>
    </source>
</evidence>
<dbReference type="InterPro" id="IPR004609">
    <property type="entry name" value="ATP-dep_DNA_helicase_RecG"/>
</dbReference>
<keyword evidence="10 15" id="KW-0234">DNA repair</keyword>
<dbReference type="SUPFAM" id="SSF50249">
    <property type="entry name" value="Nucleic acid-binding proteins"/>
    <property type="match status" value="1"/>
</dbReference>
<dbReference type="GO" id="GO:0016887">
    <property type="term" value="F:ATP hydrolysis activity"/>
    <property type="evidence" value="ECO:0007669"/>
    <property type="project" value="RHEA"/>
</dbReference>
<dbReference type="CDD" id="cd17992">
    <property type="entry name" value="DEXHc_RecG"/>
    <property type="match status" value="1"/>
</dbReference>
<dbReference type="InterPro" id="IPR001650">
    <property type="entry name" value="Helicase_C-like"/>
</dbReference>
<dbReference type="NCBIfam" id="NF008168">
    <property type="entry name" value="PRK10917.2-2"/>
    <property type="match status" value="1"/>
</dbReference>
<dbReference type="SMART" id="SM00487">
    <property type="entry name" value="DEXDc"/>
    <property type="match status" value="1"/>
</dbReference>
<evidence type="ECO:0000256" key="6">
    <source>
        <dbReference type="ARBA" id="ARBA00022806"/>
    </source>
</evidence>
<name>A0A1I1S2D2_9LACO</name>
<dbReference type="InterPro" id="IPR047112">
    <property type="entry name" value="RecG/Mfd"/>
</dbReference>
<keyword evidence="16" id="KW-1133">Transmembrane helix</keyword>
<dbReference type="GO" id="GO:0006310">
    <property type="term" value="P:DNA recombination"/>
    <property type="evidence" value="ECO:0007669"/>
    <property type="project" value="UniProtKB-UniRule"/>
</dbReference>